<dbReference type="EMBL" id="BTRK01000004">
    <property type="protein sequence ID" value="GMR48837.1"/>
    <property type="molecule type" value="Genomic_DNA"/>
</dbReference>
<dbReference type="Gene3D" id="3.40.390.10">
    <property type="entry name" value="Collagenase (Catalytic Domain)"/>
    <property type="match status" value="1"/>
</dbReference>
<dbReference type="Pfam" id="PF01431">
    <property type="entry name" value="Peptidase_M13"/>
    <property type="match status" value="1"/>
</dbReference>
<feature type="non-terminal residue" evidence="2">
    <location>
        <position position="1"/>
    </location>
</feature>
<dbReference type="GO" id="GO:0004222">
    <property type="term" value="F:metalloendopeptidase activity"/>
    <property type="evidence" value="ECO:0007669"/>
    <property type="project" value="InterPro"/>
</dbReference>
<sequence length="141" mass="16410">EERFEEDVPDLEGLRVAYHLMQRSYSDEALMEFEYEDIEITRAQAFFYAVGMYYCTALLEDHITSEHRHSPDNSRLNGMVSQMPEFSKAFGCQEGDQEYSDEGSTCHLFGHRAGMRMHEELKLRNEGETEKEEGIHEEASN</sequence>
<name>A0AAN5I1V2_9BILA</name>
<dbReference type="InterPro" id="IPR024079">
    <property type="entry name" value="MetalloPept_cat_dom_sf"/>
</dbReference>
<feature type="domain" description="Peptidase M13 C-terminal" evidence="1">
    <location>
        <begin position="4"/>
        <end position="102"/>
    </location>
</feature>
<dbReference type="Proteomes" id="UP001328107">
    <property type="component" value="Unassembled WGS sequence"/>
</dbReference>
<dbReference type="GO" id="GO:0005886">
    <property type="term" value="C:plasma membrane"/>
    <property type="evidence" value="ECO:0007669"/>
    <property type="project" value="TreeGrafter"/>
</dbReference>
<evidence type="ECO:0000313" key="2">
    <source>
        <dbReference type="EMBL" id="GMR48837.1"/>
    </source>
</evidence>
<organism evidence="2 3">
    <name type="scientific">Pristionchus mayeri</name>
    <dbReference type="NCBI Taxonomy" id="1317129"/>
    <lineage>
        <taxon>Eukaryota</taxon>
        <taxon>Metazoa</taxon>
        <taxon>Ecdysozoa</taxon>
        <taxon>Nematoda</taxon>
        <taxon>Chromadorea</taxon>
        <taxon>Rhabditida</taxon>
        <taxon>Rhabditina</taxon>
        <taxon>Diplogasteromorpha</taxon>
        <taxon>Diplogasteroidea</taxon>
        <taxon>Neodiplogasteridae</taxon>
        <taxon>Pristionchus</taxon>
    </lineage>
</organism>
<feature type="non-terminal residue" evidence="2">
    <location>
        <position position="141"/>
    </location>
</feature>
<dbReference type="PANTHER" id="PTHR11733">
    <property type="entry name" value="ZINC METALLOPROTEASE FAMILY M13 NEPRILYSIN-RELATED"/>
    <property type="match status" value="1"/>
</dbReference>
<reference evidence="3" key="1">
    <citation type="submission" date="2022-10" db="EMBL/GenBank/DDBJ databases">
        <title>Genome assembly of Pristionchus species.</title>
        <authorList>
            <person name="Yoshida K."/>
            <person name="Sommer R.J."/>
        </authorList>
    </citation>
    <scope>NUCLEOTIDE SEQUENCE [LARGE SCALE GENOMIC DNA]</scope>
    <source>
        <strain evidence="3">RS5460</strain>
    </source>
</reference>
<evidence type="ECO:0000259" key="1">
    <source>
        <dbReference type="Pfam" id="PF01431"/>
    </source>
</evidence>
<comment type="caution">
    <text evidence="2">The sequence shown here is derived from an EMBL/GenBank/DDBJ whole genome shotgun (WGS) entry which is preliminary data.</text>
</comment>
<evidence type="ECO:0000313" key="3">
    <source>
        <dbReference type="Proteomes" id="UP001328107"/>
    </source>
</evidence>
<dbReference type="PANTHER" id="PTHR11733:SF133">
    <property type="entry name" value="PHOSPHATE-REGULATING NEUTRAL ENDOPEPTIDASE PHEX"/>
    <property type="match status" value="1"/>
</dbReference>
<dbReference type="InterPro" id="IPR018497">
    <property type="entry name" value="Peptidase_M13_C"/>
</dbReference>
<accession>A0AAN5I1V2</accession>
<keyword evidence="3" id="KW-1185">Reference proteome</keyword>
<protein>
    <recommendedName>
        <fullName evidence="1">Peptidase M13 C-terminal domain-containing protein</fullName>
    </recommendedName>
</protein>
<dbReference type="InterPro" id="IPR000718">
    <property type="entry name" value="Peptidase_M13"/>
</dbReference>
<dbReference type="PROSITE" id="PS51885">
    <property type="entry name" value="NEPRILYSIN"/>
    <property type="match status" value="1"/>
</dbReference>
<dbReference type="AlphaFoldDB" id="A0AAN5I1V2"/>
<proteinExistence type="predicted"/>
<dbReference type="SUPFAM" id="SSF55486">
    <property type="entry name" value="Metalloproteases ('zincins'), catalytic domain"/>
    <property type="match status" value="1"/>
</dbReference>
<dbReference type="GO" id="GO:0016485">
    <property type="term" value="P:protein processing"/>
    <property type="evidence" value="ECO:0007669"/>
    <property type="project" value="TreeGrafter"/>
</dbReference>
<gene>
    <name evidence="2" type="ORF">PMAYCL1PPCAC_19032</name>
</gene>